<dbReference type="Proteomes" id="UP001601627">
    <property type="component" value="Unassembled WGS sequence"/>
</dbReference>
<keyword evidence="1" id="KW-0812">Transmembrane</keyword>
<evidence type="ECO:0008006" key="4">
    <source>
        <dbReference type="Google" id="ProtNLM"/>
    </source>
</evidence>
<dbReference type="EMBL" id="JBHVZQ010000003">
    <property type="protein sequence ID" value="MFF1272974.1"/>
    <property type="molecule type" value="Genomic_DNA"/>
</dbReference>
<protein>
    <recommendedName>
        <fullName evidence="4">Integral membrane protein</fullName>
    </recommendedName>
</protein>
<sequence length="210" mass="21852">MTTRPGFRLARAAVFAAVCVVTTALGHSMMSGAAPPAWTVAGAFAAATGGAWWLTGRERGASAVTGSTIITQFVLHSLFSLTHVPSPMGSAPGAHAHGMAGMDHAMHTMPMSGASSAHGWTTGMVLAHTLAALFCALWLWRGEAAAFRLGRALAAFVFAPLRRARLAVARTAPVLPPGRIVTAPPAQRLRRSLLFHSVSRRGPPALPVCC</sequence>
<gene>
    <name evidence="2" type="ORF">ACFVZC_06125</name>
</gene>
<name>A0ABW6Q1A9_9ACTN</name>
<keyword evidence="3" id="KW-1185">Reference proteome</keyword>
<evidence type="ECO:0000256" key="1">
    <source>
        <dbReference type="SAM" id="Phobius"/>
    </source>
</evidence>
<evidence type="ECO:0000313" key="3">
    <source>
        <dbReference type="Proteomes" id="UP001601627"/>
    </source>
</evidence>
<reference evidence="2 3" key="1">
    <citation type="submission" date="2024-09" db="EMBL/GenBank/DDBJ databases">
        <title>The Natural Products Discovery Center: Release of the First 8490 Sequenced Strains for Exploring Actinobacteria Biosynthetic Diversity.</title>
        <authorList>
            <person name="Kalkreuter E."/>
            <person name="Kautsar S.A."/>
            <person name="Yang D."/>
            <person name="Bader C.D."/>
            <person name="Teijaro C.N."/>
            <person name="Fluegel L."/>
            <person name="Davis C.M."/>
            <person name="Simpson J.R."/>
            <person name="Lauterbach L."/>
            <person name="Steele A.D."/>
            <person name="Gui C."/>
            <person name="Meng S."/>
            <person name="Li G."/>
            <person name="Viehrig K."/>
            <person name="Ye F."/>
            <person name="Su P."/>
            <person name="Kiefer A.F."/>
            <person name="Nichols A."/>
            <person name="Cepeda A.J."/>
            <person name="Yan W."/>
            <person name="Fan B."/>
            <person name="Jiang Y."/>
            <person name="Adhikari A."/>
            <person name="Zheng C.-J."/>
            <person name="Schuster L."/>
            <person name="Cowan T.M."/>
            <person name="Smanski M.J."/>
            <person name="Chevrette M.G."/>
            <person name="De Carvalho L.P.S."/>
            <person name="Shen B."/>
        </authorList>
    </citation>
    <scope>NUCLEOTIDE SEQUENCE [LARGE SCALE GENOMIC DNA]</scope>
    <source>
        <strain evidence="2 3">NPDC058328</strain>
    </source>
</reference>
<evidence type="ECO:0000313" key="2">
    <source>
        <dbReference type="EMBL" id="MFF1272974.1"/>
    </source>
</evidence>
<feature type="transmembrane region" description="Helical" evidence="1">
    <location>
        <begin position="119"/>
        <end position="140"/>
    </location>
</feature>
<dbReference type="RefSeq" id="WP_388233480.1">
    <property type="nucleotide sequence ID" value="NZ_JBHVZQ010000003.1"/>
</dbReference>
<proteinExistence type="predicted"/>
<keyword evidence="1" id="KW-0472">Membrane</keyword>
<feature type="transmembrane region" description="Helical" evidence="1">
    <location>
        <begin position="36"/>
        <end position="54"/>
    </location>
</feature>
<comment type="caution">
    <text evidence="2">The sequence shown here is derived from an EMBL/GenBank/DDBJ whole genome shotgun (WGS) entry which is preliminary data.</text>
</comment>
<feature type="transmembrane region" description="Helical" evidence="1">
    <location>
        <begin position="61"/>
        <end position="79"/>
    </location>
</feature>
<accession>A0ABW6Q1A9</accession>
<organism evidence="2 3">
    <name type="scientific">Streptomyces marokkonensis</name>
    <dbReference type="NCBI Taxonomy" id="324855"/>
    <lineage>
        <taxon>Bacteria</taxon>
        <taxon>Bacillati</taxon>
        <taxon>Actinomycetota</taxon>
        <taxon>Actinomycetes</taxon>
        <taxon>Kitasatosporales</taxon>
        <taxon>Streptomycetaceae</taxon>
        <taxon>Streptomyces</taxon>
    </lineage>
</organism>
<feature type="transmembrane region" description="Helical" evidence="1">
    <location>
        <begin position="12"/>
        <end position="30"/>
    </location>
</feature>
<keyword evidence="1" id="KW-1133">Transmembrane helix</keyword>